<protein>
    <submittedName>
        <fullName evidence="1">Uncharacterized protein</fullName>
    </submittedName>
</protein>
<evidence type="ECO:0000313" key="1">
    <source>
        <dbReference type="EMBL" id="QHW30894.1"/>
    </source>
</evidence>
<dbReference type="EMBL" id="CP048286">
    <property type="protein sequence ID" value="QHW30894.1"/>
    <property type="molecule type" value="Genomic_DNA"/>
</dbReference>
<accession>A0A6C0NXC5</accession>
<dbReference type="RefSeq" id="WP_162639703.1">
    <property type="nucleotide sequence ID" value="NZ_CP048286.1"/>
</dbReference>
<reference evidence="1 2" key="1">
    <citation type="submission" date="2020-02" db="EMBL/GenBank/DDBJ databases">
        <title>Paenibacillus sp. nov., isolated from rhizosphere soil of tomato.</title>
        <authorList>
            <person name="Weon H.-Y."/>
            <person name="Lee S.A."/>
        </authorList>
    </citation>
    <scope>NUCLEOTIDE SEQUENCE [LARGE SCALE GENOMIC DNA]</scope>
    <source>
        <strain evidence="1 2">14171R-81</strain>
    </source>
</reference>
<sequence length="69" mass="7965">MKCLNCNSKNIGKIGKQHYYCWDCCIEFTVHAEKLDLYQVEKDGTVSSLNDLFIEEIRNYADQQAMSPA</sequence>
<name>A0A6C0NXC5_9BACL</name>
<keyword evidence="2" id="KW-1185">Reference proteome</keyword>
<dbReference type="KEGG" id="prz:GZH47_08535"/>
<dbReference type="AlphaFoldDB" id="A0A6C0NXC5"/>
<gene>
    <name evidence="1" type="ORF">GZH47_08535</name>
</gene>
<proteinExistence type="predicted"/>
<evidence type="ECO:0000313" key="2">
    <source>
        <dbReference type="Proteomes" id="UP000479114"/>
    </source>
</evidence>
<organism evidence="1 2">
    <name type="scientific">Paenibacillus rhizovicinus</name>
    <dbReference type="NCBI Taxonomy" id="2704463"/>
    <lineage>
        <taxon>Bacteria</taxon>
        <taxon>Bacillati</taxon>
        <taxon>Bacillota</taxon>
        <taxon>Bacilli</taxon>
        <taxon>Bacillales</taxon>
        <taxon>Paenibacillaceae</taxon>
        <taxon>Paenibacillus</taxon>
    </lineage>
</organism>
<dbReference type="Proteomes" id="UP000479114">
    <property type="component" value="Chromosome"/>
</dbReference>